<evidence type="ECO:0000313" key="2">
    <source>
        <dbReference type="EMBL" id="EER33610.1"/>
    </source>
</evidence>
<evidence type="ECO:0000256" key="1">
    <source>
        <dbReference type="SAM" id="SignalP"/>
    </source>
</evidence>
<dbReference type="VEuPathDB" id="FungiDB:CTRG_02429"/>
<keyword evidence="1" id="KW-0732">Signal</keyword>
<accession>C5MAB7</accession>
<feature type="chain" id="PRO_5002955528" evidence="1">
    <location>
        <begin position="23"/>
        <end position="158"/>
    </location>
</feature>
<dbReference type="HOGENOM" id="CLU_1669162_0_0_1"/>
<reference evidence="2 3" key="1">
    <citation type="journal article" date="2009" name="Nature">
        <title>Evolution of pathogenicity and sexual reproduction in eight Candida genomes.</title>
        <authorList>
            <person name="Butler G."/>
            <person name="Rasmussen M.D."/>
            <person name="Lin M.F."/>
            <person name="Santos M.A."/>
            <person name="Sakthikumar S."/>
            <person name="Munro C.A."/>
            <person name="Rheinbay E."/>
            <person name="Grabherr M."/>
            <person name="Forche A."/>
            <person name="Reedy J.L."/>
            <person name="Agrafioti I."/>
            <person name="Arnaud M.B."/>
            <person name="Bates S."/>
            <person name="Brown A.J."/>
            <person name="Brunke S."/>
            <person name="Costanzo M.C."/>
            <person name="Fitzpatrick D.A."/>
            <person name="de Groot P.W."/>
            <person name="Harris D."/>
            <person name="Hoyer L.L."/>
            <person name="Hube B."/>
            <person name="Klis F.M."/>
            <person name="Kodira C."/>
            <person name="Lennard N."/>
            <person name="Logue M.E."/>
            <person name="Martin R."/>
            <person name="Neiman A.M."/>
            <person name="Nikolaou E."/>
            <person name="Quail M.A."/>
            <person name="Quinn J."/>
            <person name="Santos M.C."/>
            <person name="Schmitzberger F.F."/>
            <person name="Sherlock G."/>
            <person name="Shah P."/>
            <person name="Silverstein K.A."/>
            <person name="Skrzypek M.S."/>
            <person name="Soll D."/>
            <person name="Staggs R."/>
            <person name="Stansfield I."/>
            <person name="Stumpf M.P."/>
            <person name="Sudbery P.E."/>
            <person name="Srikantha T."/>
            <person name="Zeng Q."/>
            <person name="Berman J."/>
            <person name="Berriman M."/>
            <person name="Heitman J."/>
            <person name="Gow N.A."/>
            <person name="Lorenz M.C."/>
            <person name="Birren B.W."/>
            <person name="Kellis M."/>
            <person name="Cuomo C.A."/>
        </authorList>
    </citation>
    <scope>NUCLEOTIDE SEQUENCE [LARGE SCALE GENOMIC DNA]</scope>
    <source>
        <strain evidence="3">ATCC MYA-3404 / T1</strain>
    </source>
</reference>
<name>C5MAB7_CANTT</name>
<proteinExistence type="predicted"/>
<dbReference type="Proteomes" id="UP000002037">
    <property type="component" value="Unassembled WGS sequence"/>
</dbReference>
<dbReference type="EMBL" id="GG692397">
    <property type="protein sequence ID" value="EER33610.1"/>
    <property type="molecule type" value="Genomic_DNA"/>
</dbReference>
<organism evidence="2 3">
    <name type="scientific">Candida tropicalis (strain ATCC MYA-3404 / T1)</name>
    <name type="common">Yeast</name>
    <dbReference type="NCBI Taxonomy" id="294747"/>
    <lineage>
        <taxon>Eukaryota</taxon>
        <taxon>Fungi</taxon>
        <taxon>Dikarya</taxon>
        <taxon>Ascomycota</taxon>
        <taxon>Saccharomycotina</taxon>
        <taxon>Pichiomycetes</taxon>
        <taxon>Debaryomycetaceae</taxon>
        <taxon>Candida/Lodderomyces clade</taxon>
        <taxon>Candida</taxon>
    </lineage>
</organism>
<dbReference type="AlphaFoldDB" id="C5MAB7"/>
<dbReference type="GeneID" id="8297547"/>
<protein>
    <submittedName>
        <fullName evidence="2">Uncharacterized protein</fullName>
    </submittedName>
</protein>
<dbReference type="KEGG" id="ctp:CTRG_02429"/>
<gene>
    <name evidence="2" type="ORF">CTRG_02429</name>
</gene>
<keyword evidence="3" id="KW-1185">Reference proteome</keyword>
<evidence type="ECO:0000313" key="3">
    <source>
        <dbReference type="Proteomes" id="UP000002037"/>
    </source>
</evidence>
<sequence length="158" mass="16607">MSSSNNPSLIALFLFLLAISRSLRLMASSTVSLSSSIALSHCSSLNPSSYLTRFFSLILVNSLLSFSKCFEISSVNTLGNSSFSINLDLRLTSLSFRSSSIAANNAFSSSLRAKISFNSSSSKELSSSLTASVADAVIKLINIASCSSGVDLLSNLPA</sequence>
<dbReference type="RefSeq" id="XP_002548131.1">
    <property type="nucleotide sequence ID" value="XM_002548085.1"/>
</dbReference>
<feature type="signal peptide" evidence="1">
    <location>
        <begin position="1"/>
        <end position="22"/>
    </location>
</feature>